<sequence length="261" mass="28158">REISEAYAEHVQARVEAGTLAVSTAQNRLSTVNTTFAALRGDRHVQLSPSQYAGPRSNVRTTAPAALDTPRVQGAIAALQEAGLTRAAATLELARAFGVRREEAIKADLDRWSREAARHDQHGNSYVNVQEGTKGGRDADRWIPVGEAQRQALANALAVRPEGSANLIAPHETYAQLAISRGGEIAQGREILRQHGLPGYHDSRAAYACARYQQITGHPAPAVAGERLAPKDKDLEARLTISKELGHGRVDVLVSYVGSRR</sequence>
<keyword evidence="1" id="KW-0233">DNA recombination</keyword>
<feature type="domain" description="Integrase catalytic" evidence="2">
    <location>
        <begin position="81"/>
        <end position="209"/>
    </location>
</feature>
<proteinExistence type="predicted"/>
<reference evidence="3 4" key="1">
    <citation type="submission" date="2018-12" db="EMBL/GenBank/DDBJ databases">
        <title>Genome Sequence of Candidatus Viridilinea halotolerans isolated from saline sulfide-rich spring.</title>
        <authorList>
            <person name="Grouzdev D.S."/>
            <person name="Burganskaya E.I."/>
            <person name="Krutkina M.S."/>
            <person name="Sukhacheva M.V."/>
            <person name="Gorlenko V.M."/>
        </authorList>
    </citation>
    <scope>NUCLEOTIDE SEQUENCE [LARGE SCALE GENOMIC DNA]</scope>
    <source>
        <strain evidence="3">Chok-6</strain>
    </source>
</reference>
<dbReference type="Proteomes" id="UP000280307">
    <property type="component" value="Unassembled WGS sequence"/>
</dbReference>
<evidence type="ECO:0000259" key="2">
    <source>
        <dbReference type="Pfam" id="PF12835"/>
    </source>
</evidence>
<dbReference type="InterPro" id="IPR024456">
    <property type="entry name" value="Integrase_catalytic_putative"/>
</dbReference>
<dbReference type="Pfam" id="PF12835">
    <property type="entry name" value="Integrase_1"/>
    <property type="match status" value="1"/>
</dbReference>
<dbReference type="GO" id="GO:0006310">
    <property type="term" value="P:DNA recombination"/>
    <property type="evidence" value="ECO:0007669"/>
    <property type="project" value="UniProtKB-KW"/>
</dbReference>
<comment type="caution">
    <text evidence="3">The sequence shown here is derived from an EMBL/GenBank/DDBJ whole genome shotgun (WGS) entry which is preliminary data.</text>
</comment>
<dbReference type="AlphaFoldDB" id="A0A426UBA2"/>
<name>A0A426UBA2_9CHLR</name>
<organism evidence="3 4">
    <name type="scientific">Candidatus Viridilinea halotolerans</name>
    <dbReference type="NCBI Taxonomy" id="2491704"/>
    <lineage>
        <taxon>Bacteria</taxon>
        <taxon>Bacillati</taxon>
        <taxon>Chloroflexota</taxon>
        <taxon>Chloroflexia</taxon>
        <taxon>Chloroflexales</taxon>
        <taxon>Chloroflexineae</taxon>
        <taxon>Oscillochloridaceae</taxon>
        <taxon>Candidatus Viridilinea</taxon>
    </lineage>
</organism>
<dbReference type="InterPro" id="IPR013762">
    <property type="entry name" value="Integrase-like_cat_sf"/>
</dbReference>
<feature type="non-terminal residue" evidence="3">
    <location>
        <position position="1"/>
    </location>
</feature>
<gene>
    <name evidence="3" type="ORF">EI684_01165</name>
</gene>
<dbReference type="GO" id="GO:0015074">
    <property type="term" value="P:DNA integration"/>
    <property type="evidence" value="ECO:0007669"/>
    <property type="project" value="InterPro"/>
</dbReference>
<accession>A0A426UBA2</accession>
<evidence type="ECO:0000256" key="1">
    <source>
        <dbReference type="ARBA" id="ARBA00023172"/>
    </source>
</evidence>
<dbReference type="EMBL" id="RSAS01000049">
    <property type="protein sequence ID" value="RRR77714.1"/>
    <property type="molecule type" value="Genomic_DNA"/>
</dbReference>
<dbReference type="GO" id="GO:0003677">
    <property type="term" value="F:DNA binding"/>
    <property type="evidence" value="ECO:0007669"/>
    <property type="project" value="InterPro"/>
</dbReference>
<evidence type="ECO:0000313" key="3">
    <source>
        <dbReference type="EMBL" id="RRR77714.1"/>
    </source>
</evidence>
<dbReference type="SUPFAM" id="SSF56349">
    <property type="entry name" value="DNA breaking-rejoining enzymes"/>
    <property type="match status" value="1"/>
</dbReference>
<protein>
    <submittedName>
        <fullName evidence="3">Integrase</fullName>
    </submittedName>
</protein>
<dbReference type="Gene3D" id="1.10.443.10">
    <property type="entry name" value="Intergrase catalytic core"/>
    <property type="match status" value="1"/>
</dbReference>
<dbReference type="InterPro" id="IPR011010">
    <property type="entry name" value="DNA_brk_join_enz"/>
</dbReference>
<evidence type="ECO:0000313" key="4">
    <source>
        <dbReference type="Proteomes" id="UP000280307"/>
    </source>
</evidence>